<dbReference type="GeneID" id="78122916"/>
<dbReference type="Proteomes" id="UP000199026">
    <property type="component" value="Unassembled WGS sequence"/>
</dbReference>
<dbReference type="Pfam" id="PF17973">
    <property type="entry name" value="bMG10"/>
    <property type="match status" value="1"/>
</dbReference>
<evidence type="ECO:0008006" key="10">
    <source>
        <dbReference type="Google" id="ProtNLM"/>
    </source>
</evidence>
<feature type="domain" description="Alpha-2-macroglobulin bait region" evidence="6">
    <location>
        <begin position="949"/>
        <end position="1093"/>
    </location>
</feature>
<dbReference type="InterPro" id="IPR041246">
    <property type="entry name" value="Bact_MG10"/>
</dbReference>
<dbReference type="InterPro" id="IPR011626">
    <property type="entry name" value="Alpha-macroglobulin_TED"/>
</dbReference>
<reference evidence="8 9" key="1">
    <citation type="submission" date="2016-10" db="EMBL/GenBank/DDBJ databases">
        <authorList>
            <person name="de Groot N.N."/>
        </authorList>
    </citation>
    <scope>NUCLEOTIDE SEQUENCE [LARGE SCALE GENOMIC DNA]</scope>
    <source>
        <strain evidence="8 9">DSM 24677</strain>
    </source>
</reference>
<evidence type="ECO:0000256" key="3">
    <source>
        <dbReference type="ARBA" id="ARBA00022737"/>
    </source>
</evidence>
<evidence type="ECO:0000256" key="2">
    <source>
        <dbReference type="ARBA" id="ARBA00022729"/>
    </source>
</evidence>
<evidence type="ECO:0000256" key="4">
    <source>
        <dbReference type="ARBA" id="ARBA00023157"/>
    </source>
</evidence>
<dbReference type="PANTHER" id="PTHR40094:SF1">
    <property type="entry name" value="UBIQUITIN DOMAIN-CONTAINING PROTEIN"/>
    <property type="match status" value="1"/>
</dbReference>
<dbReference type="OrthoDB" id="9767116at2"/>
<evidence type="ECO:0000313" key="9">
    <source>
        <dbReference type="Proteomes" id="UP000199026"/>
    </source>
</evidence>
<dbReference type="CDD" id="cd01100">
    <property type="entry name" value="APPLE_Factor_XI_like"/>
    <property type="match status" value="1"/>
</dbReference>
<dbReference type="Pfam" id="PF07703">
    <property type="entry name" value="A2M_BRD"/>
    <property type="match status" value="1"/>
</dbReference>
<dbReference type="InterPro" id="IPR000177">
    <property type="entry name" value="Apple"/>
</dbReference>
<dbReference type="InterPro" id="IPR041462">
    <property type="entry name" value="Bact_A2M_MG6"/>
</dbReference>
<feature type="domain" description="Alpha-2-macroglobulin" evidence="7">
    <location>
        <begin position="1156"/>
        <end position="1244"/>
    </location>
</feature>
<evidence type="ECO:0000313" key="8">
    <source>
        <dbReference type="EMBL" id="SDY08233.1"/>
    </source>
</evidence>
<dbReference type="Pfam" id="PF01835">
    <property type="entry name" value="MG2"/>
    <property type="match status" value="1"/>
</dbReference>
<dbReference type="SUPFAM" id="SSF48239">
    <property type="entry name" value="Terpenoid cyclases/Protein prenyltransferases"/>
    <property type="match status" value="1"/>
</dbReference>
<evidence type="ECO:0000259" key="6">
    <source>
        <dbReference type="SMART" id="SM01359"/>
    </source>
</evidence>
<dbReference type="InterPro" id="IPR001599">
    <property type="entry name" value="Macroglobln_a2"/>
</dbReference>
<keyword evidence="2 5" id="KW-0732">Signal</keyword>
<dbReference type="Pfam" id="PF17972">
    <property type="entry name" value="bMG5"/>
    <property type="match status" value="1"/>
</dbReference>
<dbReference type="PANTHER" id="PTHR40094">
    <property type="entry name" value="ALPHA-2-MACROGLOBULIN HOMOLOG"/>
    <property type="match status" value="1"/>
</dbReference>
<dbReference type="Pfam" id="PF17962">
    <property type="entry name" value="bMG6"/>
    <property type="match status" value="1"/>
</dbReference>
<dbReference type="InterPro" id="IPR026284">
    <property type="entry name" value="A2MG_proteobact"/>
</dbReference>
<dbReference type="InterPro" id="IPR021868">
    <property type="entry name" value="Alpha_2_Macroglob_MG3"/>
</dbReference>
<dbReference type="CDD" id="cd02891">
    <property type="entry name" value="A2M_like"/>
    <property type="match status" value="1"/>
</dbReference>
<evidence type="ECO:0000256" key="5">
    <source>
        <dbReference type="SAM" id="SignalP"/>
    </source>
</evidence>
<sequence length="1808" mass="195533">MFRIVAALFLFMVLVPMSQAQSLLPDRHVTVFNNFDFLGDDLQQLFDTDEASCKRACTALDACIAYTFNTKSNACFPKSSLRERIPFEGAKSVEMRSYSANEETLSALRAEELNFLNSYDLANAKSFAEALANKHPNSQWSADAMRDAAFERDATGDALNAWRWMGAVTARTDLARDWADYARLLEVFSPVKTSDQSKYANDAFLASINAYLRAEAADVRTSALLTMSKTLDRRGRGGDTVPALKLASSLSASPEITNALGNARAKYGFRVVENDVDNATDTPRICATFSEPLSKSEQDFTRFVALPDPRFAVEAEERKLCVSGVEFGARYTLTFRAGLPAESGEGLIKETKIEFYVRDRTPKVSFPGRGYILPSSGEASIPVQTVNAEELDLTLRRVSDRNILRVFQDDLFAKPLYRFQAERLAGDIGEEVWSGTGLTESVLNQDSKTRLPISEAIAGQPAGVYVLSASLKSETDRYGTVAQQWFVLTDIGLSSAAGRDGLHVFAKSLQTAKPLGDIQIQLVSRSNRVLAEARTDSQGVATFDTAQAAGKGGAAPAMVIARIDEKEVTFLSLTDPAFDLSDRGVSGRNPPKALDLFISTDRGAYRAGETVFATALLRDSKAKALEGLPLTAVLLRPDGVEYSRQLSAQDQAGGHVFNLPVAISAPRGSWALELRNDADGEALASATFLLEDFLPERIDFDINIADTELSFQSAAIAEIDAQYLFGAPAADLTIEGRITLSATRSLEAYSGFLFGRHSADFRSLSDTLPFAKTDTTGKARLPLRLPEAEAEGLPLQAQITVQVAEGSGRPVERRTTRPVQSNTTLIGLKPLFDGDVAEDTNAEFDILLLGTDMKPKQGKARWTLNRLNKRYQWYEQNGNWNWEPIITRKRITTGELALTDGRGSVSAPVTWGSYELLVELDGEVYVAASEAFDAGWYADAGAVSTPDTLELSLDATNYTVGEIAQLRVVPRTSGTAMVQVMSDSLISSEMVDLSAGENLIPINVTEAWGTGAYVTVTHISPMQTKDSFLPTRAIGLAYANIDPAQKALEVELLSLEQTKPRQPLEVAVKVGNVTPGETAYVTLAAVDAGILNLTGFEPPAPKEHYFGKRKLGVELRDVYGRLIDASKGNLGRIRSGGDAGSAAGLEGPPPTDELVTFFQGPVTVGSDGLATITLDIPEFNGTLRLMAIAWSRTGVGAANKDIIIRDPVVLSASLPNFLSPDDSSTLRLEITHADGPTGETEVTLEAAGLSLDLTDTPNSVMLQQGQKIALSIPLTATEIGDHEITITLMTPSNVTLTKTLTLPVRRLDPEVSTTRRLVLDAGQSLTLDTNLTQSYRQNTGRLLVSAGPIAKFDVASLLSELDRYPYGCTEQLTSAAMPLLYFSSITEGLGLTSRGDVNERVNTAVARILTRQSSSGSFGLWYPESGDLWLDAYVTDFLSRARTAGVDIPDLAFRNALTNLSNRANSYPDFDEGGGDLAYALYVLAREGQTAVSDLRYYADVKAAAFDTPIGKAQLGAALAYHGDQLRADAMFTQALDLLDRTAGAQRYRWRADYGTHSRDTAAIITLAQDAGSKAIQLADLAGNLVEATNQRSTQEMVWTLLAVDKLLSTTTNLSLNGAPLSLPVLRRTEADLGRAQSLTNTSDTSTDVTLTTFGVPSVAPEASGYGYAIERRYFTLEGAPVETLNVKTGDRLVTHLKVVPFENAAARLMINDPLPAGFEIDNPNLLQSGDIGALSWLKPSRAESTEFRAERFLAAVNSNAGKPVELAYVVRAVTPGQYHHAPATVEDMYRPIYRANTGAGEVIISAD</sequence>
<dbReference type="InterPro" id="IPR011625">
    <property type="entry name" value="A2M_N_BRD"/>
</dbReference>
<dbReference type="InterPro" id="IPR008930">
    <property type="entry name" value="Terpenoid_cyclase/PrenylTrfase"/>
</dbReference>
<dbReference type="Pfam" id="PF00207">
    <property type="entry name" value="A2M"/>
    <property type="match status" value="1"/>
</dbReference>
<gene>
    <name evidence="8" type="ORF">SAMN05444486_101105</name>
</gene>
<dbReference type="GO" id="GO:0005615">
    <property type="term" value="C:extracellular space"/>
    <property type="evidence" value="ECO:0007669"/>
    <property type="project" value="InterPro"/>
</dbReference>
<dbReference type="GO" id="GO:0006508">
    <property type="term" value="P:proteolysis"/>
    <property type="evidence" value="ECO:0007669"/>
    <property type="project" value="InterPro"/>
</dbReference>
<dbReference type="InterPro" id="IPR051802">
    <property type="entry name" value="YfhM-like"/>
</dbReference>
<dbReference type="Pfam" id="PF00024">
    <property type="entry name" value="PAN_1"/>
    <property type="match status" value="1"/>
</dbReference>
<dbReference type="EMBL" id="FNPR01000001">
    <property type="protein sequence ID" value="SDY08233.1"/>
    <property type="molecule type" value="Genomic_DNA"/>
</dbReference>
<dbReference type="InterPro" id="IPR002890">
    <property type="entry name" value="MG2"/>
</dbReference>
<comment type="similarity">
    <text evidence="1">Belongs to the protease inhibitor I39 (alpha-2-macroglobulin) family. Bacterial alpha-2-macroglobulin subfamily.</text>
</comment>
<dbReference type="SMART" id="SM01419">
    <property type="entry name" value="Thiol-ester_cl"/>
    <property type="match status" value="1"/>
</dbReference>
<dbReference type="GO" id="GO:0004866">
    <property type="term" value="F:endopeptidase inhibitor activity"/>
    <property type="evidence" value="ECO:0007669"/>
    <property type="project" value="InterPro"/>
</dbReference>
<dbReference type="PIRSF" id="PIRSF038980">
    <property type="entry name" value="A2M_bac"/>
    <property type="match status" value="1"/>
</dbReference>
<accession>A0A1H3GY41</accession>
<name>A0A1H3GY41_9RHOB</name>
<dbReference type="InterPro" id="IPR049120">
    <property type="entry name" value="A2M_bMG2"/>
</dbReference>
<dbReference type="Pfam" id="PF11974">
    <property type="entry name" value="bMG3"/>
    <property type="match status" value="1"/>
</dbReference>
<dbReference type="InterPro" id="IPR041203">
    <property type="entry name" value="Bact_A2M_MG5"/>
</dbReference>
<protein>
    <recommendedName>
        <fullName evidence="10">Apple domain-containing protein</fullName>
    </recommendedName>
</protein>
<evidence type="ECO:0000259" key="7">
    <source>
        <dbReference type="SMART" id="SM01360"/>
    </source>
</evidence>
<dbReference type="InterPro" id="IPR047565">
    <property type="entry name" value="Alpha-macroglob_thiol-ester_cl"/>
</dbReference>
<dbReference type="Pfam" id="PF21142">
    <property type="entry name" value="A2M_bMG2"/>
    <property type="match status" value="1"/>
</dbReference>
<proteinExistence type="inferred from homology"/>
<feature type="chain" id="PRO_5011644762" description="Apple domain-containing protein" evidence="5">
    <location>
        <begin position="21"/>
        <end position="1808"/>
    </location>
</feature>
<keyword evidence="3" id="KW-0677">Repeat</keyword>
<dbReference type="Gene3D" id="3.50.4.10">
    <property type="entry name" value="Hepatocyte Growth Factor"/>
    <property type="match status" value="1"/>
</dbReference>
<dbReference type="RefSeq" id="WP_089886975.1">
    <property type="nucleotide sequence ID" value="NZ_CBCYMJ010000005.1"/>
</dbReference>
<evidence type="ECO:0000256" key="1">
    <source>
        <dbReference type="ARBA" id="ARBA00010556"/>
    </source>
</evidence>
<dbReference type="Pfam" id="PF07678">
    <property type="entry name" value="TED_complement"/>
    <property type="match status" value="1"/>
</dbReference>
<feature type="signal peptide" evidence="5">
    <location>
        <begin position="1"/>
        <end position="20"/>
    </location>
</feature>
<dbReference type="InterPro" id="IPR003609">
    <property type="entry name" value="Pan_app"/>
</dbReference>
<keyword evidence="4" id="KW-1015">Disulfide bond</keyword>
<dbReference type="SMART" id="SM01359">
    <property type="entry name" value="A2M_N_2"/>
    <property type="match status" value="1"/>
</dbReference>
<dbReference type="SMART" id="SM01360">
    <property type="entry name" value="A2M"/>
    <property type="match status" value="1"/>
</dbReference>
<dbReference type="Gene3D" id="1.50.10.20">
    <property type="match status" value="1"/>
</dbReference>
<dbReference type="Gene3D" id="2.60.40.1930">
    <property type="match status" value="1"/>
</dbReference>
<organism evidence="8 9">
    <name type="scientific">Lentibacter algarum</name>
    <dbReference type="NCBI Taxonomy" id="576131"/>
    <lineage>
        <taxon>Bacteria</taxon>
        <taxon>Pseudomonadati</taxon>
        <taxon>Pseudomonadota</taxon>
        <taxon>Alphaproteobacteria</taxon>
        <taxon>Rhodobacterales</taxon>
        <taxon>Roseobacteraceae</taxon>
        <taxon>Lentibacter</taxon>
    </lineage>
</organism>
<keyword evidence="9" id="KW-1185">Reference proteome</keyword>
<dbReference type="STRING" id="576131.SAMN05444486_101105"/>